<name>A0A4U1EDC9_MONMO</name>
<dbReference type="GO" id="GO:0006879">
    <property type="term" value="P:intracellular iron ion homeostasis"/>
    <property type="evidence" value="ECO:0007669"/>
    <property type="project" value="UniProtKB-KW"/>
</dbReference>
<sequence length="322" mass="36829">MGALRGSYRRPRGFTFTLATLPAPPSQVRQNYHPDCEAAVNSHFTLELHASFVCLAAAFYLDRDDVALKHFTRFFLHRSHEHSGRAQGLMGLQNQRGGRLHFQDIRKPDSDEWKSGLKAMKCALFLEKLLNQSLLHLHQLATDMSDPHLRHFLATHYLRQQKEFWNTYTKAQQGESNRGSDWFQFYLTFPLIFGLFIILLVIFLIWRCFLRNKTRRQTVTEGHIPFPQHLNIITPPPPPDEVFDSSGLSPGFLEYVVGRSDSVSTRLSNCDPPPTYEEATGQVNLRRSETEPHLDPPPEYEDIINSNSASAIAMVPVVTTIK</sequence>
<dbReference type="InterPro" id="IPR009078">
    <property type="entry name" value="Ferritin-like_SF"/>
</dbReference>
<protein>
    <recommendedName>
        <fullName evidence="6">Ferritin</fullName>
    </recommendedName>
</protein>
<evidence type="ECO:0000256" key="1">
    <source>
        <dbReference type="ARBA" id="ARBA00007513"/>
    </source>
</evidence>
<evidence type="ECO:0000256" key="8">
    <source>
        <dbReference type="SAM" id="Phobius"/>
    </source>
</evidence>
<dbReference type="SUPFAM" id="SSF47240">
    <property type="entry name" value="Ferritin-like"/>
    <property type="match status" value="1"/>
</dbReference>
<dbReference type="EMBL" id="RWIC01002237">
    <property type="protein sequence ID" value="TKC33893.1"/>
    <property type="molecule type" value="Genomic_DNA"/>
</dbReference>
<keyword evidence="8" id="KW-0812">Transmembrane</keyword>
<dbReference type="CDD" id="cd01056">
    <property type="entry name" value="Euk_Ferritin"/>
    <property type="match status" value="1"/>
</dbReference>
<feature type="binding site" evidence="5">
    <location>
        <position position="47"/>
    </location>
    <ligand>
        <name>Fe cation</name>
        <dbReference type="ChEBI" id="CHEBI:24875"/>
        <label>1</label>
    </ligand>
</feature>
<comment type="similarity">
    <text evidence="1 6">Belongs to the ferritin family.</text>
</comment>
<dbReference type="GO" id="GO:0005737">
    <property type="term" value="C:cytoplasm"/>
    <property type="evidence" value="ECO:0007669"/>
    <property type="project" value="TreeGrafter"/>
</dbReference>
<comment type="function">
    <text evidence="6">Stores iron in a soluble, non-toxic, readily available form. Important for iron homeostasis. Iron is taken up in the ferrous form and deposited as ferric hydroxides after oxidation.</text>
</comment>
<dbReference type="PANTHER" id="PTHR11431:SF97">
    <property type="entry name" value="FERRITIN HEAVY POLYPEPTIDE-LIKE 17-RELATED"/>
    <property type="match status" value="1"/>
</dbReference>
<evidence type="ECO:0000256" key="7">
    <source>
        <dbReference type="SAM" id="MobiDB-lite"/>
    </source>
</evidence>
<dbReference type="GO" id="GO:0006826">
    <property type="term" value="P:iron ion transport"/>
    <property type="evidence" value="ECO:0007669"/>
    <property type="project" value="InterPro"/>
</dbReference>
<feature type="transmembrane region" description="Helical" evidence="8">
    <location>
        <begin position="182"/>
        <end position="206"/>
    </location>
</feature>
<keyword evidence="2 6" id="KW-0409">Iron storage</keyword>
<dbReference type="InterPro" id="IPR008331">
    <property type="entry name" value="Ferritin_DPS_dom"/>
</dbReference>
<dbReference type="InterPro" id="IPR001519">
    <property type="entry name" value="Ferritin"/>
</dbReference>
<keyword evidence="8" id="KW-0472">Membrane</keyword>
<evidence type="ECO:0000256" key="3">
    <source>
        <dbReference type="ARBA" id="ARBA00022723"/>
    </source>
</evidence>
<evidence type="ECO:0000256" key="6">
    <source>
        <dbReference type="RuleBase" id="RU361145"/>
    </source>
</evidence>
<dbReference type="InterPro" id="IPR009040">
    <property type="entry name" value="Ferritin-like_diiron"/>
</dbReference>
<gene>
    <name evidence="10" type="ORF">EI555_011156</name>
</gene>
<evidence type="ECO:0000256" key="4">
    <source>
        <dbReference type="ARBA" id="ARBA00023004"/>
    </source>
</evidence>
<evidence type="ECO:0000259" key="9">
    <source>
        <dbReference type="PROSITE" id="PS50905"/>
    </source>
</evidence>
<dbReference type="GO" id="GO:0008198">
    <property type="term" value="F:ferrous iron binding"/>
    <property type="evidence" value="ECO:0007669"/>
    <property type="project" value="TreeGrafter"/>
</dbReference>
<comment type="caution">
    <text evidence="10">The sequence shown here is derived from an EMBL/GenBank/DDBJ whole genome shotgun (WGS) entry which is preliminary data.</text>
</comment>
<feature type="domain" description="Ferritin-like diiron" evidence="9">
    <location>
        <begin position="30"/>
        <end position="179"/>
    </location>
</feature>
<dbReference type="GO" id="GO:0008199">
    <property type="term" value="F:ferric iron binding"/>
    <property type="evidence" value="ECO:0007669"/>
    <property type="project" value="InterPro"/>
</dbReference>
<keyword evidence="8" id="KW-1133">Transmembrane helix</keyword>
<evidence type="ECO:0000256" key="5">
    <source>
        <dbReference type="PIRSR" id="PIRSR601519-1"/>
    </source>
</evidence>
<dbReference type="InterPro" id="IPR012347">
    <property type="entry name" value="Ferritin-like"/>
</dbReference>
<evidence type="ECO:0000256" key="2">
    <source>
        <dbReference type="ARBA" id="ARBA00022434"/>
    </source>
</evidence>
<evidence type="ECO:0000313" key="11">
    <source>
        <dbReference type="Proteomes" id="UP000308365"/>
    </source>
</evidence>
<feature type="binding site" evidence="5">
    <location>
        <position position="161"/>
    </location>
    <ligand>
        <name>Fe cation</name>
        <dbReference type="ChEBI" id="CHEBI:24875"/>
        <label>1</label>
    </ligand>
</feature>
<dbReference type="AlphaFoldDB" id="A0A4U1EDC9"/>
<keyword evidence="4 5" id="KW-0408">Iron</keyword>
<reference evidence="11" key="1">
    <citation type="journal article" date="2019" name="IScience">
        <title>Narwhal Genome Reveals Long-Term Low Genetic Diversity despite Current Large Abundance Size.</title>
        <authorList>
            <person name="Westbury M.V."/>
            <person name="Petersen B."/>
            <person name="Garde E."/>
            <person name="Heide-Jorgensen M.P."/>
            <person name="Lorenzen E.D."/>
        </authorList>
    </citation>
    <scope>NUCLEOTIDE SEQUENCE [LARGE SCALE GENOMIC DNA]</scope>
</reference>
<organism evidence="10 11">
    <name type="scientific">Monodon monoceros</name>
    <name type="common">Narwhal</name>
    <name type="synonym">Ceratodon monodon</name>
    <dbReference type="NCBI Taxonomy" id="40151"/>
    <lineage>
        <taxon>Eukaryota</taxon>
        <taxon>Metazoa</taxon>
        <taxon>Chordata</taxon>
        <taxon>Craniata</taxon>
        <taxon>Vertebrata</taxon>
        <taxon>Euteleostomi</taxon>
        <taxon>Mammalia</taxon>
        <taxon>Eutheria</taxon>
        <taxon>Laurasiatheria</taxon>
        <taxon>Artiodactyla</taxon>
        <taxon>Whippomorpha</taxon>
        <taxon>Cetacea</taxon>
        <taxon>Odontoceti</taxon>
        <taxon>Monodontidae</taxon>
        <taxon>Monodon</taxon>
    </lineage>
</organism>
<accession>A0A4U1EDC9</accession>
<dbReference type="Proteomes" id="UP000308365">
    <property type="component" value="Unassembled WGS sequence"/>
</dbReference>
<dbReference type="PROSITE" id="PS50905">
    <property type="entry name" value="FERRITIN_LIKE"/>
    <property type="match status" value="1"/>
</dbReference>
<dbReference type="Pfam" id="PF00210">
    <property type="entry name" value="Ferritin"/>
    <property type="match status" value="1"/>
</dbReference>
<feature type="binding site" evidence="5">
    <location>
        <position position="127"/>
    </location>
    <ligand>
        <name>Fe cation</name>
        <dbReference type="ChEBI" id="CHEBI:24875"/>
        <label>1</label>
    </ligand>
</feature>
<evidence type="ECO:0000313" key="10">
    <source>
        <dbReference type="EMBL" id="TKC33893.1"/>
    </source>
</evidence>
<feature type="region of interest" description="Disordered" evidence="7">
    <location>
        <begin position="265"/>
        <end position="296"/>
    </location>
</feature>
<keyword evidence="3 5" id="KW-0479">Metal-binding</keyword>
<feature type="compositionally biased region" description="Basic and acidic residues" evidence="7">
    <location>
        <begin position="286"/>
        <end position="296"/>
    </location>
</feature>
<proteinExistence type="inferred from homology"/>
<dbReference type="PANTHER" id="PTHR11431">
    <property type="entry name" value="FERRITIN"/>
    <property type="match status" value="1"/>
</dbReference>
<dbReference type="Gene3D" id="1.20.1260.10">
    <property type="match status" value="1"/>
</dbReference>
<dbReference type="FunFam" id="1.20.1260.10:FF:000002">
    <property type="entry name" value="Ferritin, mitochondrial"/>
    <property type="match status" value="1"/>
</dbReference>